<dbReference type="RefSeq" id="WP_184732172.1">
    <property type="nucleotide sequence ID" value="NZ_JACHIW010000002.1"/>
</dbReference>
<dbReference type="EMBL" id="JACHIW010000002">
    <property type="protein sequence ID" value="MBB5159662.1"/>
    <property type="molecule type" value="Genomic_DNA"/>
</dbReference>
<proteinExistence type="predicted"/>
<sequence length="241" mass="25629">MPAEHGAFNAAFSPVGDRAQDRSELISLALGDLQPCLRIGKLARRRVVLARRRDATSALGGPPQVHAYRVPDETSSATTRTVDASGDAPGEVNRVSGSGDPVVWVAVCGDRITRDDTEIVGRFTGAPCMTCFMSAVLASDVPSKSRAEAEGMPPAPQSLAKPAAQDLGVTAARRSIRFAPSWRECVVHLAYSDATQADYEGRKVVLGFCGQIGWGPDEHPPEGWESCEECHAIANTKKGES</sequence>
<feature type="region of interest" description="Disordered" evidence="1">
    <location>
        <begin position="60"/>
        <end position="95"/>
    </location>
</feature>
<protein>
    <recommendedName>
        <fullName evidence="4">DUF3039 domain-containing protein</fullName>
    </recommendedName>
</protein>
<feature type="region of interest" description="Disordered" evidence="1">
    <location>
        <begin position="144"/>
        <end position="163"/>
    </location>
</feature>
<evidence type="ECO:0008006" key="4">
    <source>
        <dbReference type="Google" id="ProtNLM"/>
    </source>
</evidence>
<keyword evidence="3" id="KW-1185">Reference proteome</keyword>
<name>A0A840QAU8_9PSEU</name>
<dbReference type="Proteomes" id="UP000584374">
    <property type="component" value="Unassembled WGS sequence"/>
</dbReference>
<comment type="caution">
    <text evidence="2">The sequence shown here is derived from an EMBL/GenBank/DDBJ whole genome shotgun (WGS) entry which is preliminary data.</text>
</comment>
<organism evidence="2 3">
    <name type="scientific">Saccharopolyspora phatthalungensis</name>
    <dbReference type="NCBI Taxonomy" id="664693"/>
    <lineage>
        <taxon>Bacteria</taxon>
        <taxon>Bacillati</taxon>
        <taxon>Actinomycetota</taxon>
        <taxon>Actinomycetes</taxon>
        <taxon>Pseudonocardiales</taxon>
        <taxon>Pseudonocardiaceae</taxon>
        <taxon>Saccharopolyspora</taxon>
    </lineage>
</organism>
<evidence type="ECO:0000313" key="3">
    <source>
        <dbReference type="Proteomes" id="UP000584374"/>
    </source>
</evidence>
<accession>A0A840QAU8</accession>
<evidence type="ECO:0000256" key="1">
    <source>
        <dbReference type="SAM" id="MobiDB-lite"/>
    </source>
</evidence>
<evidence type="ECO:0000313" key="2">
    <source>
        <dbReference type="EMBL" id="MBB5159662.1"/>
    </source>
</evidence>
<feature type="compositionally biased region" description="Polar residues" evidence="1">
    <location>
        <begin position="73"/>
        <end position="82"/>
    </location>
</feature>
<reference evidence="2 3" key="1">
    <citation type="submission" date="2020-08" db="EMBL/GenBank/DDBJ databases">
        <title>Sequencing the genomes of 1000 actinobacteria strains.</title>
        <authorList>
            <person name="Klenk H.-P."/>
        </authorList>
    </citation>
    <scope>NUCLEOTIDE SEQUENCE [LARGE SCALE GENOMIC DNA]</scope>
    <source>
        <strain evidence="2 3">DSM 45584</strain>
    </source>
</reference>
<gene>
    <name evidence="2" type="ORF">BJ970_007261</name>
</gene>
<dbReference type="AlphaFoldDB" id="A0A840QAU8"/>